<organism evidence="1">
    <name type="scientific">Chloropicon primus</name>
    <dbReference type="NCBI Taxonomy" id="1764295"/>
    <lineage>
        <taxon>Eukaryota</taxon>
        <taxon>Viridiplantae</taxon>
        <taxon>Chlorophyta</taxon>
        <taxon>Chloropicophyceae</taxon>
        <taxon>Chloropicales</taxon>
        <taxon>Chloropicaceae</taxon>
        <taxon>Chloropicon</taxon>
    </lineage>
</organism>
<name>A0A7S2WYM3_9CHLO</name>
<dbReference type="AlphaFoldDB" id="A0A7S2WYM3"/>
<proteinExistence type="predicted"/>
<evidence type="ECO:0000313" key="1">
    <source>
        <dbReference type="EMBL" id="CAD9714812.1"/>
    </source>
</evidence>
<reference evidence="1" key="1">
    <citation type="submission" date="2021-01" db="EMBL/GenBank/DDBJ databases">
        <authorList>
            <person name="Corre E."/>
            <person name="Pelletier E."/>
            <person name="Niang G."/>
            <person name="Scheremetjew M."/>
            <person name="Finn R."/>
            <person name="Kale V."/>
            <person name="Holt S."/>
            <person name="Cochrane G."/>
            <person name="Meng A."/>
            <person name="Brown T."/>
            <person name="Cohen L."/>
        </authorList>
    </citation>
    <scope>NUCLEOTIDE SEQUENCE</scope>
    <source>
        <strain evidence="1">CCMP1205</strain>
    </source>
</reference>
<protein>
    <submittedName>
        <fullName evidence="1">Uncharacterized protein</fullName>
    </submittedName>
</protein>
<dbReference type="EMBL" id="HBHL01005707">
    <property type="protein sequence ID" value="CAD9714812.1"/>
    <property type="molecule type" value="Transcribed_RNA"/>
</dbReference>
<gene>
    <name evidence="1" type="ORF">CPRI1469_LOCUS3666</name>
</gene>
<accession>A0A7S2WYM3</accession>
<sequence>MRDDGMHHATTATATVRGPAVLGARDLNAGFDGQGGWTKRQKTCHQEHVSGSKRTPACWKSERTEWGHAVSSLIDDVWKVEVLAQLLRKVPSMGGSALRNRIEGVKRGLQTPENASALEGQISSDEVLAASLVLNTFHRQQATHPAGFGKLSEKANIAPCLSLILEYVYGEKHELSLSDVEGGQALRDIIFRGTFGQASELRRTISSFVGEVITEESCLDVLNTAFSCMDRTLYKKAERFCLEAGLGRVIESSKPAWYFTQFEVVRHMIEAGAKAEKDAPFMLFKHAASWIEHSVHCDRGDAASTNGFMSILLNHIDVSRMKMKEIEHLLDFEPLVQRCSKCIEKLAGAYLHICTGWLPSFNVK</sequence>